<dbReference type="Proteomes" id="UP000466931">
    <property type="component" value="Chromosome"/>
</dbReference>
<dbReference type="AlphaFoldDB" id="A0A7I7XT32"/>
<dbReference type="OrthoDB" id="4378831at2"/>
<dbReference type="Gene3D" id="3.40.50.1820">
    <property type="entry name" value="alpha/beta hydrolase"/>
    <property type="match status" value="1"/>
</dbReference>
<accession>A0A7I7XT32</accession>
<reference evidence="2" key="1">
    <citation type="journal article" date="2019" name="Emerg. Microbes Infect.">
        <title>Comprehensive subspecies identification of 175 nontuberculous mycobacteria species based on 7547 genomic profiles.</title>
        <authorList>
            <person name="Matsumoto Y."/>
            <person name="Kinjo T."/>
            <person name="Motooka D."/>
            <person name="Nabeya D."/>
            <person name="Jung N."/>
            <person name="Uechi K."/>
            <person name="Horii T."/>
            <person name="Iida T."/>
            <person name="Fujita J."/>
            <person name="Nakamura S."/>
        </authorList>
    </citation>
    <scope>NUCLEOTIDE SEQUENCE [LARGE SCALE GENOMIC DNA]</scope>
    <source>
        <strain evidence="2">JCM 13671</strain>
    </source>
</reference>
<dbReference type="InterPro" id="IPR029058">
    <property type="entry name" value="AB_hydrolase_fold"/>
</dbReference>
<sequence>MTTTSRNLVLCLDGTNNEPERGATNAARIYRVAIKNDQQLVYYDPGVGTMGARAAITAAGKAATQVAGLVGGYGIRDDIEQAYSWLSANYREGDQIFVFGFSRGAYTARALTGMLRTVGLLRPGSENLALYALKLYARSGPSRQSTANPDGPPDPEAKEAERKFWAMRADFREQFGNPDFPHPFDTSRHQVHFLGVWDTVKSVGWLDLRGRLQVARWPFTARIVNVGTARHAMAIDERRRFYPVYRFDPQLVAEHPERFQERWFAGAHSDVGGQFEDHRLSDIAFSWIVHEADSAGLLIDEDAYKRLVGNAFGEPLSADYSLGKIHPSTWPWWFLGGWRPRKILPGDVVDPSVYQRIAATAGTDDPYRPAVPPEPVNA</sequence>
<keyword evidence="3" id="KW-1185">Reference proteome</keyword>
<protein>
    <recommendedName>
        <fullName evidence="1">T6SS Phospholipase effector Tle1-like catalytic domain-containing protein</fullName>
    </recommendedName>
</protein>
<reference evidence="2" key="2">
    <citation type="submission" date="2020-02" db="EMBL/GenBank/DDBJ databases">
        <authorList>
            <person name="Matsumoto Y."/>
            <person name="Motooka D."/>
            <person name="Nakamura S."/>
        </authorList>
    </citation>
    <scope>NUCLEOTIDE SEQUENCE</scope>
    <source>
        <strain evidence="2">JCM 13671</strain>
    </source>
</reference>
<gene>
    <name evidence="2" type="ORF">MCNF_09390</name>
</gene>
<dbReference type="Pfam" id="PF09994">
    <property type="entry name" value="T6SS_Tle1-like_cat"/>
    <property type="match status" value="1"/>
</dbReference>
<dbReference type="RefSeq" id="WP_085156505.1">
    <property type="nucleotide sequence ID" value="NZ_AP022612.1"/>
</dbReference>
<proteinExistence type="predicted"/>
<dbReference type="SUPFAM" id="SSF53474">
    <property type="entry name" value="alpha/beta-Hydrolases"/>
    <property type="match status" value="1"/>
</dbReference>
<dbReference type="PANTHER" id="PTHR33840:SF1">
    <property type="entry name" value="TLE1 PHOSPHOLIPASE DOMAIN-CONTAINING PROTEIN"/>
    <property type="match status" value="1"/>
</dbReference>
<evidence type="ECO:0000259" key="1">
    <source>
        <dbReference type="Pfam" id="PF09994"/>
    </source>
</evidence>
<organism evidence="2 3">
    <name type="scientific">Mycolicibacterium confluentis</name>
    <dbReference type="NCBI Taxonomy" id="28047"/>
    <lineage>
        <taxon>Bacteria</taxon>
        <taxon>Bacillati</taxon>
        <taxon>Actinomycetota</taxon>
        <taxon>Actinomycetes</taxon>
        <taxon>Mycobacteriales</taxon>
        <taxon>Mycobacteriaceae</taxon>
        <taxon>Mycolicibacterium</taxon>
    </lineage>
</organism>
<dbReference type="EMBL" id="AP022612">
    <property type="protein sequence ID" value="BBZ32334.1"/>
    <property type="molecule type" value="Genomic_DNA"/>
</dbReference>
<dbReference type="InterPro" id="IPR018712">
    <property type="entry name" value="Tle1-like_cat"/>
</dbReference>
<evidence type="ECO:0000313" key="2">
    <source>
        <dbReference type="EMBL" id="BBZ32334.1"/>
    </source>
</evidence>
<dbReference type="PANTHER" id="PTHR33840">
    <property type="match status" value="1"/>
</dbReference>
<evidence type="ECO:0000313" key="3">
    <source>
        <dbReference type="Proteomes" id="UP000466931"/>
    </source>
</evidence>
<name>A0A7I7XT32_9MYCO</name>
<feature type="domain" description="T6SS Phospholipase effector Tle1-like catalytic" evidence="1">
    <location>
        <begin position="6"/>
        <end position="291"/>
    </location>
</feature>